<proteinExistence type="predicted"/>
<keyword evidence="3 5" id="KW-1133">Transmembrane helix</keyword>
<dbReference type="VEuPathDB" id="FungiDB:T552_01901"/>
<protein>
    <submittedName>
        <fullName evidence="8">Uncharacterized protein</fullName>
    </submittedName>
</protein>
<feature type="transmembrane region" description="Helical" evidence="5">
    <location>
        <begin position="273"/>
        <end position="297"/>
    </location>
</feature>
<dbReference type="Pfam" id="PF20877">
    <property type="entry name" value="Anoctamin_N"/>
    <property type="match status" value="1"/>
</dbReference>
<reference evidence="9" key="1">
    <citation type="journal article" date="2016" name="Nat. Commun.">
        <title>Genome analysis of three Pneumocystis species reveals adaptation mechanisms to life exclusively in mammalian hosts.</title>
        <authorList>
            <person name="Ma L."/>
            <person name="Chen Z."/>
            <person name="Huang D.W."/>
            <person name="Kutty G."/>
            <person name="Ishihara M."/>
            <person name="Wang H."/>
            <person name="Abouelleil A."/>
            <person name="Bishop L."/>
            <person name="Davey E."/>
            <person name="Deng R."/>
            <person name="Deng X."/>
            <person name="Fan L."/>
            <person name="Fantoni G."/>
            <person name="Fitzgerald M."/>
            <person name="Gogineni E."/>
            <person name="Goldberg J.M."/>
            <person name="Handley G."/>
            <person name="Hu X."/>
            <person name="Huber C."/>
            <person name="Jiao X."/>
            <person name="Jones K."/>
            <person name="Levin J.Z."/>
            <person name="Liu Y."/>
            <person name="Macdonald P."/>
            <person name="Melnikov A."/>
            <person name="Raley C."/>
            <person name="Sassi M."/>
            <person name="Sherman B.T."/>
            <person name="Song X."/>
            <person name="Sykes S."/>
            <person name="Tran B."/>
            <person name="Walsh L."/>
            <person name="Xia Y."/>
            <person name="Yang J."/>
            <person name="Young S."/>
            <person name="Zeng Q."/>
            <person name="Zheng X."/>
            <person name="Stephens R."/>
            <person name="Nusbaum C."/>
            <person name="Birren B.W."/>
            <person name="Azadi P."/>
            <person name="Lempicki R.A."/>
            <person name="Cuomo C.A."/>
            <person name="Kovacs J.A."/>
        </authorList>
    </citation>
    <scope>NUCLEOTIDE SEQUENCE [LARGE SCALE GENOMIC DNA]</scope>
    <source>
        <strain evidence="9">B80</strain>
    </source>
</reference>
<dbReference type="InterPro" id="IPR049456">
    <property type="entry name" value="Anoctamin_N_fung"/>
</dbReference>
<feature type="transmembrane region" description="Helical" evidence="5">
    <location>
        <begin position="309"/>
        <end position="335"/>
    </location>
</feature>
<feature type="transmembrane region" description="Helical" evidence="5">
    <location>
        <begin position="166"/>
        <end position="191"/>
    </location>
</feature>
<feature type="transmembrane region" description="Helical" evidence="5">
    <location>
        <begin position="355"/>
        <end position="377"/>
    </location>
</feature>
<gene>
    <name evidence="8" type="ORF">T552_01901</name>
</gene>
<keyword evidence="9" id="KW-1185">Reference proteome</keyword>
<keyword evidence="4 5" id="KW-0472">Membrane</keyword>
<name>A0A0W4ZI36_PNEC8</name>
<dbReference type="PANTHER" id="PTHR12308:SF73">
    <property type="entry name" value="ANOCTAMIN"/>
    <property type="match status" value="1"/>
</dbReference>
<evidence type="ECO:0000256" key="3">
    <source>
        <dbReference type="ARBA" id="ARBA00022989"/>
    </source>
</evidence>
<organism evidence="8 9">
    <name type="scientific">Pneumocystis carinii (strain B80)</name>
    <name type="common">Rat pneumocystis pneumonia agent</name>
    <name type="synonym">Pneumocystis carinii f. sp. carinii</name>
    <dbReference type="NCBI Taxonomy" id="1408658"/>
    <lineage>
        <taxon>Eukaryota</taxon>
        <taxon>Fungi</taxon>
        <taxon>Dikarya</taxon>
        <taxon>Ascomycota</taxon>
        <taxon>Taphrinomycotina</taxon>
        <taxon>Pneumocystomycetes</taxon>
        <taxon>Pneumocystaceae</taxon>
        <taxon>Pneumocystis</taxon>
    </lineage>
</organism>
<evidence type="ECO:0000313" key="9">
    <source>
        <dbReference type="Proteomes" id="UP000054454"/>
    </source>
</evidence>
<dbReference type="GO" id="GO:0016020">
    <property type="term" value="C:membrane"/>
    <property type="evidence" value="ECO:0007669"/>
    <property type="project" value="UniProtKB-SubCell"/>
</dbReference>
<dbReference type="Proteomes" id="UP000054454">
    <property type="component" value="Unassembled WGS sequence"/>
</dbReference>
<dbReference type="InterPro" id="IPR049452">
    <property type="entry name" value="Anoctamin_TM"/>
</dbReference>
<feature type="transmembrane region" description="Helical" evidence="5">
    <location>
        <begin position="543"/>
        <end position="568"/>
    </location>
</feature>
<dbReference type="EMBL" id="LFVZ01000008">
    <property type="protein sequence ID" value="KTW28039.1"/>
    <property type="molecule type" value="Genomic_DNA"/>
</dbReference>
<dbReference type="GeneID" id="28936665"/>
<feature type="domain" description="Anoctamin transmembrane" evidence="6">
    <location>
        <begin position="159"/>
        <end position="603"/>
    </location>
</feature>
<dbReference type="InterPro" id="IPR007632">
    <property type="entry name" value="Anoctamin"/>
</dbReference>
<dbReference type="PANTHER" id="PTHR12308">
    <property type="entry name" value="ANOCTAMIN"/>
    <property type="match status" value="1"/>
</dbReference>
<dbReference type="GO" id="GO:0032541">
    <property type="term" value="C:cortical endoplasmic reticulum"/>
    <property type="evidence" value="ECO:0007669"/>
    <property type="project" value="TreeGrafter"/>
</dbReference>
<feature type="transmembrane region" description="Helical" evidence="5">
    <location>
        <begin position="574"/>
        <end position="597"/>
    </location>
</feature>
<feature type="domain" description="Anoctamin alpha-beta plait" evidence="7">
    <location>
        <begin position="8"/>
        <end position="125"/>
    </location>
</feature>
<comment type="caution">
    <text evidence="8">The sequence shown here is derived from an EMBL/GenBank/DDBJ whole genome shotgun (WGS) entry which is preliminary data.</text>
</comment>
<evidence type="ECO:0000256" key="4">
    <source>
        <dbReference type="ARBA" id="ARBA00023136"/>
    </source>
</evidence>
<sequence length="666" mass="79474">MIQIYESSDYVISFNYDKTLKGTIELFKKLVQRLSEAGLNIQCHNDNLDSIFLFISCSSSRLHLEASNSRRKDWLYGIEKVSPYMRDDEEITVSERLRLIYDIISLPVSEGGAGICLDLNEWKLVKFIIPLHDYKFNKNCMNMILKKWVLDESDLDILKNHFGEKIALYFFFIQFYILWLIFPTIFGLFIHFFFPRYYIVFAITITLWSIIFIRMWKMKEVKLSLRWGVYGISKIYQRRRSFMGDKIGKDAISGKTILVFSIWKRLLWKFISFLFQMVFSIVIICILTGIFFVEIYFLEIYDGPFQKYLVIVPSILFMMFIPIFSIIYNIMSTYINYYENFETDIDFESSSIRKAFLVNFIISYTTLFIITCFYVPFGSDIIPKINIINIQSIFIDSKNIGIKLFTINSNKLKKQFIYYMITARAINFFQQWTFPFLFRFFFSILRKIYTTKFSRIGYEYMNNSSKESEFLQKIRSQTTLPEFSVFDSYLELIIQFGYILLFSIVWPLGSLCSFLSNIIKIISDYIKLLYTTKRSIPFRTDTIGLWASYLTLLSWLGAILMTIFIYFHKYSSNTYIFSELVALGFLSNHLYTFLYIISKKIFGYIFHQQKYILREYYSLKIDHLKRSMDDNTASYKQHQYIKHDYTDIIQTGTCIITDFFKKYKKE</sequence>
<comment type="subcellular location">
    <subcellularLocation>
        <location evidence="1">Membrane</location>
        <topology evidence="1">Multi-pass membrane protein</topology>
    </subcellularLocation>
</comment>
<evidence type="ECO:0000256" key="5">
    <source>
        <dbReference type="SAM" id="Phobius"/>
    </source>
</evidence>
<feature type="transmembrane region" description="Helical" evidence="5">
    <location>
        <begin position="496"/>
        <end position="522"/>
    </location>
</feature>
<accession>A0A0W4ZI36</accession>
<evidence type="ECO:0000313" key="8">
    <source>
        <dbReference type="EMBL" id="KTW28039.1"/>
    </source>
</evidence>
<dbReference type="RefSeq" id="XP_018225748.1">
    <property type="nucleotide sequence ID" value="XM_018370462.1"/>
</dbReference>
<evidence type="ECO:0000259" key="6">
    <source>
        <dbReference type="Pfam" id="PF04547"/>
    </source>
</evidence>
<evidence type="ECO:0000256" key="2">
    <source>
        <dbReference type="ARBA" id="ARBA00022692"/>
    </source>
</evidence>
<dbReference type="OrthoDB" id="296386at2759"/>
<feature type="transmembrane region" description="Helical" evidence="5">
    <location>
        <begin position="197"/>
        <end position="216"/>
    </location>
</feature>
<dbReference type="GO" id="GO:0005254">
    <property type="term" value="F:chloride channel activity"/>
    <property type="evidence" value="ECO:0007669"/>
    <property type="project" value="TreeGrafter"/>
</dbReference>
<dbReference type="Pfam" id="PF04547">
    <property type="entry name" value="Anoctamin"/>
    <property type="match status" value="1"/>
</dbReference>
<keyword evidence="2 5" id="KW-0812">Transmembrane</keyword>
<evidence type="ECO:0000256" key="1">
    <source>
        <dbReference type="ARBA" id="ARBA00004141"/>
    </source>
</evidence>
<dbReference type="AlphaFoldDB" id="A0A0W4ZI36"/>
<evidence type="ECO:0000259" key="7">
    <source>
        <dbReference type="Pfam" id="PF20877"/>
    </source>
</evidence>